<accession>A0A6J5RKD4</accession>
<feature type="transmembrane region" description="Helical" evidence="1">
    <location>
        <begin position="7"/>
        <end position="25"/>
    </location>
</feature>
<keyword evidence="1" id="KW-0812">Transmembrane</keyword>
<name>A0A6J5RKD4_9CAUD</name>
<protein>
    <submittedName>
        <fullName evidence="2">Uncharacterized protein</fullName>
    </submittedName>
</protein>
<dbReference type="EMBL" id="LR797252">
    <property type="protein sequence ID" value="CAB4196512.1"/>
    <property type="molecule type" value="Genomic_DNA"/>
</dbReference>
<sequence length="324" mass="35802">MSTLNKVLIFLGSIFLVSILSFIVYKQIEISNRQLAIENQVVLQKELADNIMRSQNSYATKDDIDKIIKANGLNLKVIQDDLDKLHAEVTAVNVILVTSKGQHLVNVPTTTTGPVNPNPIDPTNPDPYGYMSKQQNLDINEDFGSTKVPIGKIGFSAWQKLPWSVDIFSREYHITNVLGTDENRRSYVYNKVSVKSGDKTYDVKISTAQTEQVYPQAKWSWWNPRLNIGVDGGINVSQVKGEFTPTVGISVFSYGMYKNSPDFAALSVGVGYGTVSQKIQAVITPLSYNIGKHIPLMNNTYIAPSLHIGFNGDISIMGGIRVGL</sequence>
<evidence type="ECO:0000313" key="2">
    <source>
        <dbReference type="EMBL" id="CAB4196512.1"/>
    </source>
</evidence>
<evidence type="ECO:0000256" key="1">
    <source>
        <dbReference type="SAM" id="Phobius"/>
    </source>
</evidence>
<organism evidence="2">
    <name type="scientific">uncultured Caudovirales phage</name>
    <dbReference type="NCBI Taxonomy" id="2100421"/>
    <lineage>
        <taxon>Viruses</taxon>
        <taxon>Duplodnaviria</taxon>
        <taxon>Heunggongvirae</taxon>
        <taxon>Uroviricota</taxon>
        <taxon>Caudoviricetes</taxon>
        <taxon>Peduoviridae</taxon>
        <taxon>Maltschvirus</taxon>
        <taxon>Maltschvirus maltsch</taxon>
    </lineage>
</organism>
<proteinExistence type="predicted"/>
<gene>
    <name evidence="2" type="ORF">UFOVP1290_32</name>
</gene>
<keyword evidence="1" id="KW-0472">Membrane</keyword>
<reference evidence="2" key="1">
    <citation type="submission" date="2020-05" db="EMBL/GenBank/DDBJ databases">
        <authorList>
            <person name="Chiriac C."/>
            <person name="Salcher M."/>
            <person name="Ghai R."/>
            <person name="Kavagutti S V."/>
        </authorList>
    </citation>
    <scope>NUCLEOTIDE SEQUENCE</scope>
</reference>
<keyword evidence="1" id="KW-1133">Transmembrane helix</keyword>